<dbReference type="InterPro" id="IPR001478">
    <property type="entry name" value="PDZ"/>
</dbReference>
<dbReference type="Pfam" id="PF13365">
    <property type="entry name" value="Trypsin_2"/>
    <property type="match status" value="1"/>
</dbReference>
<reference evidence="6 7" key="1">
    <citation type="submission" date="2015-07" db="EMBL/GenBank/DDBJ databases">
        <title>Draft genome of Bellilinea caldifistulae DSM 17877.</title>
        <authorList>
            <person name="Hemp J."/>
            <person name="Ward L.M."/>
            <person name="Pace L.A."/>
            <person name="Fischer W.W."/>
        </authorList>
    </citation>
    <scope>NUCLEOTIDE SEQUENCE [LARGE SCALE GENOMIC DNA]</scope>
    <source>
        <strain evidence="6 7">GOMI-1</strain>
    </source>
</reference>
<evidence type="ECO:0000256" key="3">
    <source>
        <dbReference type="ARBA" id="ARBA00022801"/>
    </source>
</evidence>
<organism evidence="6 7">
    <name type="scientific">Bellilinea caldifistulae</name>
    <dbReference type="NCBI Taxonomy" id="360411"/>
    <lineage>
        <taxon>Bacteria</taxon>
        <taxon>Bacillati</taxon>
        <taxon>Chloroflexota</taxon>
        <taxon>Anaerolineae</taxon>
        <taxon>Anaerolineales</taxon>
        <taxon>Anaerolineaceae</taxon>
        <taxon>Bellilinea</taxon>
    </lineage>
</organism>
<keyword evidence="4" id="KW-0812">Transmembrane</keyword>
<protein>
    <recommendedName>
        <fullName evidence="5">PDZ domain-containing protein</fullName>
    </recommendedName>
</protein>
<dbReference type="OrthoDB" id="9758917at2"/>
<dbReference type="PROSITE" id="PS50106">
    <property type="entry name" value="PDZ"/>
    <property type="match status" value="1"/>
</dbReference>
<evidence type="ECO:0000256" key="4">
    <source>
        <dbReference type="SAM" id="Phobius"/>
    </source>
</evidence>
<name>A0A0P6XEB5_9CHLR</name>
<keyword evidence="4" id="KW-1133">Transmembrane helix</keyword>
<evidence type="ECO:0000259" key="5">
    <source>
        <dbReference type="PROSITE" id="PS50106"/>
    </source>
</evidence>
<dbReference type="PROSITE" id="PS51257">
    <property type="entry name" value="PROKAR_LIPOPROTEIN"/>
    <property type="match status" value="1"/>
</dbReference>
<comment type="similarity">
    <text evidence="1">Belongs to the peptidase S1C family.</text>
</comment>
<evidence type="ECO:0000313" key="7">
    <source>
        <dbReference type="Proteomes" id="UP000050514"/>
    </source>
</evidence>
<sequence length="378" mass="40042">MSLRKGLVIGILAVVLSCISAFFGAIGGGLFVLNQTSKNNSSTEPILDTQIPTASILNFSQTDIQTSITQAVEKVSPAVVTVVGTIPGQMTFFGKAPDETVSGSGVIISKEGHIVTNYHVVEGTSDIYVILSNGEQVKANLINADIYADLAVLKAEGQMPAVAIFGDSDRLNPGETVIAIGSPLGEFRNTVTVGVISATGRVLDTGKGYAMEDLIQTDAAINQGNSGGPLVNLNGEIVGINTLIVRGGMGTTTVAEGLGFAIPSNTVRLISEQIITRGYFARPYLGITWQGINPTIARRYQLPVEWGAYVTSVEPGSPADRGGIKRGDIIVQIGDLEINQQRSYLNALFAQQPGDTVTIKIYRQRKIFELNVTLGTSR</sequence>
<dbReference type="PRINTS" id="PR00834">
    <property type="entry name" value="PROTEASES2C"/>
</dbReference>
<dbReference type="SUPFAM" id="SSF50156">
    <property type="entry name" value="PDZ domain-like"/>
    <property type="match status" value="1"/>
</dbReference>
<dbReference type="InterPro" id="IPR001940">
    <property type="entry name" value="Peptidase_S1C"/>
</dbReference>
<dbReference type="AlphaFoldDB" id="A0A0P6XEB5"/>
<proteinExistence type="inferred from homology"/>
<dbReference type="Gene3D" id="2.40.10.10">
    <property type="entry name" value="Trypsin-like serine proteases"/>
    <property type="match status" value="2"/>
</dbReference>
<dbReference type="Pfam" id="PF13180">
    <property type="entry name" value="PDZ_2"/>
    <property type="match status" value="1"/>
</dbReference>
<dbReference type="GO" id="GO:0004252">
    <property type="term" value="F:serine-type endopeptidase activity"/>
    <property type="evidence" value="ECO:0007669"/>
    <property type="project" value="InterPro"/>
</dbReference>
<evidence type="ECO:0000313" key="6">
    <source>
        <dbReference type="EMBL" id="KPL78014.1"/>
    </source>
</evidence>
<dbReference type="Gene3D" id="2.30.42.10">
    <property type="match status" value="1"/>
</dbReference>
<dbReference type="GO" id="GO:0006508">
    <property type="term" value="P:proteolysis"/>
    <property type="evidence" value="ECO:0007669"/>
    <property type="project" value="UniProtKB-KW"/>
</dbReference>
<feature type="transmembrane region" description="Helical" evidence="4">
    <location>
        <begin position="7"/>
        <end position="33"/>
    </location>
</feature>
<evidence type="ECO:0000256" key="1">
    <source>
        <dbReference type="ARBA" id="ARBA00010541"/>
    </source>
</evidence>
<dbReference type="InterPro" id="IPR036034">
    <property type="entry name" value="PDZ_sf"/>
</dbReference>
<dbReference type="STRING" id="360411.AC812_02000"/>
<gene>
    <name evidence="6" type="ORF">AC812_02000</name>
</gene>
<keyword evidence="7" id="KW-1185">Reference proteome</keyword>
<comment type="caution">
    <text evidence="6">The sequence shown here is derived from an EMBL/GenBank/DDBJ whole genome shotgun (WGS) entry which is preliminary data.</text>
</comment>
<dbReference type="RefSeq" id="WP_061916564.1">
    <property type="nucleotide sequence ID" value="NZ_DF967971.1"/>
</dbReference>
<dbReference type="SUPFAM" id="SSF50494">
    <property type="entry name" value="Trypsin-like serine proteases"/>
    <property type="match status" value="1"/>
</dbReference>
<accession>A0A0P6XEB5</accession>
<dbReference type="InterPro" id="IPR043504">
    <property type="entry name" value="Peptidase_S1_PA_chymotrypsin"/>
</dbReference>
<dbReference type="Proteomes" id="UP000050514">
    <property type="component" value="Unassembled WGS sequence"/>
</dbReference>
<dbReference type="PANTHER" id="PTHR22939">
    <property type="entry name" value="SERINE PROTEASE FAMILY S1C HTRA-RELATED"/>
    <property type="match status" value="1"/>
</dbReference>
<dbReference type="InterPro" id="IPR009003">
    <property type="entry name" value="Peptidase_S1_PA"/>
</dbReference>
<keyword evidence="3" id="KW-0378">Hydrolase</keyword>
<dbReference type="SMART" id="SM00228">
    <property type="entry name" value="PDZ"/>
    <property type="match status" value="1"/>
</dbReference>
<feature type="domain" description="PDZ" evidence="5">
    <location>
        <begin position="269"/>
        <end position="365"/>
    </location>
</feature>
<evidence type="ECO:0000256" key="2">
    <source>
        <dbReference type="ARBA" id="ARBA00022670"/>
    </source>
</evidence>
<keyword evidence="4" id="KW-0472">Membrane</keyword>
<dbReference type="EMBL" id="LGHJ01000007">
    <property type="protein sequence ID" value="KPL78014.1"/>
    <property type="molecule type" value="Genomic_DNA"/>
</dbReference>
<keyword evidence="2" id="KW-0645">Protease</keyword>
<dbReference type="PANTHER" id="PTHR22939:SF129">
    <property type="entry name" value="SERINE PROTEASE HTRA2, MITOCHONDRIAL"/>
    <property type="match status" value="1"/>
</dbReference>